<evidence type="ECO:0000313" key="2">
    <source>
        <dbReference type="EMBL" id="QPH39509.1"/>
    </source>
</evidence>
<dbReference type="KEGG" id="pex:IZT61_21120"/>
<dbReference type="RefSeq" id="WP_196098976.1">
    <property type="nucleotide sequence ID" value="NZ_CP064939.1"/>
</dbReference>
<evidence type="ECO:0000313" key="3">
    <source>
        <dbReference type="Proteomes" id="UP000594759"/>
    </source>
</evidence>
<keyword evidence="3" id="KW-1185">Reference proteome</keyword>
<protein>
    <submittedName>
        <fullName evidence="2">Uncharacterized protein</fullName>
    </submittedName>
</protein>
<keyword evidence="1" id="KW-0732">Signal</keyword>
<feature type="chain" id="PRO_5032380809" evidence="1">
    <location>
        <begin position="25"/>
        <end position="101"/>
    </location>
</feature>
<evidence type="ECO:0000256" key="1">
    <source>
        <dbReference type="SAM" id="SignalP"/>
    </source>
</evidence>
<sequence length="101" mass="10741">MKKFSILALFVVAVSSCSITQNTAGGDAVSLTGNLQKLNTTTYQYGTHSINSGGKPYALKSSSLNLDTWVDKQVTLRGNKVSGYPLEGGPDLIEVSEVVMK</sequence>
<proteinExistence type="predicted"/>
<dbReference type="Proteomes" id="UP000594759">
    <property type="component" value="Chromosome"/>
</dbReference>
<reference evidence="2 3" key="1">
    <citation type="submission" date="2020-11" db="EMBL/GenBank/DDBJ databases">
        <title>Pedobacter endophytica, an endophytic bacteria isolated form Carex pumila.</title>
        <authorList>
            <person name="Peng Y."/>
            <person name="Jiang L."/>
            <person name="Lee J."/>
        </authorList>
    </citation>
    <scope>NUCLEOTIDE SEQUENCE [LARGE SCALE GENOMIC DNA]</scope>
    <source>
        <strain evidence="2 3">JBR3-12</strain>
    </source>
</reference>
<feature type="signal peptide" evidence="1">
    <location>
        <begin position="1"/>
        <end position="24"/>
    </location>
</feature>
<gene>
    <name evidence="2" type="ORF">IZT61_21120</name>
</gene>
<dbReference type="AlphaFoldDB" id="A0A7S9KZ55"/>
<organism evidence="2 3">
    <name type="scientific">Pedobacter endophyticus</name>
    <dbReference type="NCBI Taxonomy" id="2789740"/>
    <lineage>
        <taxon>Bacteria</taxon>
        <taxon>Pseudomonadati</taxon>
        <taxon>Bacteroidota</taxon>
        <taxon>Sphingobacteriia</taxon>
        <taxon>Sphingobacteriales</taxon>
        <taxon>Sphingobacteriaceae</taxon>
        <taxon>Pedobacter</taxon>
    </lineage>
</organism>
<accession>A0A7S9KZ55</accession>
<name>A0A7S9KZ55_9SPHI</name>
<dbReference type="EMBL" id="CP064939">
    <property type="protein sequence ID" value="QPH39509.1"/>
    <property type="molecule type" value="Genomic_DNA"/>
</dbReference>
<dbReference type="PROSITE" id="PS51257">
    <property type="entry name" value="PROKAR_LIPOPROTEIN"/>
    <property type="match status" value="1"/>
</dbReference>